<accession>A0A7T8HFS8</accession>
<feature type="region of interest" description="Disordered" evidence="1">
    <location>
        <begin position="1"/>
        <end position="27"/>
    </location>
</feature>
<dbReference type="AlphaFoldDB" id="A0A7T8HFS8"/>
<feature type="non-terminal residue" evidence="2">
    <location>
        <position position="1"/>
    </location>
</feature>
<proteinExistence type="predicted"/>
<keyword evidence="3" id="KW-1185">Reference proteome</keyword>
<evidence type="ECO:0000313" key="2">
    <source>
        <dbReference type="EMBL" id="QQP49262.1"/>
    </source>
</evidence>
<sequence>MSGHRQQEEEEEGESGDSGPTTIKLVGRGCLDHRGARGADDDDASEQQIYIIETTGDEDEGAEEVVEDVAVYETVSALEQLSRGGTNGEVLQ</sequence>
<dbReference type="EMBL" id="CP045895">
    <property type="protein sequence ID" value="QQP49262.1"/>
    <property type="molecule type" value="Genomic_DNA"/>
</dbReference>
<reference evidence="3" key="1">
    <citation type="submission" date="2021-01" db="EMBL/GenBank/DDBJ databases">
        <title>Caligus Genome Assembly.</title>
        <authorList>
            <person name="Gallardo-Escarate C."/>
        </authorList>
    </citation>
    <scope>NUCLEOTIDE SEQUENCE [LARGE SCALE GENOMIC DNA]</scope>
</reference>
<gene>
    <name evidence="2" type="ORF">FKW44_009856</name>
</gene>
<dbReference type="Proteomes" id="UP000595437">
    <property type="component" value="Chromosome 6"/>
</dbReference>
<protein>
    <submittedName>
        <fullName evidence="2">Uncharacterized protein</fullName>
    </submittedName>
</protein>
<evidence type="ECO:0000313" key="3">
    <source>
        <dbReference type="Proteomes" id="UP000595437"/>
    </source>
</evidence>
<organism evidence="2 3">
    <name type="scientific">Caligus rogercresseyi</name>
    <name type="common">Sea louse</name>
    <dbReference type="NCBI Taxonomy" id="217165"/>
    <lineage>
        <taxon>Eukaryota</taxon>
        <taxon>Metazoa</taxon>
        <taxon>Ecdysozoa</taxon>
        <taxon>Arthropoda</taxon>
        <taxon>Crustacea</taxon>
        <taxon>Multicrustacea</taxon>
        <taxon>Hexanauplia</taxon>
        <taxon>Copepoda</taxon>
        <taxon>Siphonostomatoida</taxon>
        <taxon>Caligidae</taxon>
        <taxon>Caligus</taxon>
    </lineage>
</organism>
<name>A0A7T8HFS8_CALRO</name>
<evidence type="ECO:0000256" key="1">
    <source>
        <dbReference type="SAM" id="MobiDB-lite"/>
    </source>
</evidence>